<dbReference type="InterPro" id="IPR036890">
    <property type="entry name" value="HATPase_C_sf"/>
</dbReference>
<evidence type="ECO:0000256" key="6">
    <source>
        <dbReference type="ARBA" id="ARBA00022692"/>
    </source>
</evidence>
<evidence type="ECO:0000256" key="12">
    <source>
        <dbReference type="ARBA" id="ARBA00023136"/>
    </source>
</evidence>
<evidence type="ECO:0000256" key="4">
    <source>
        <dbReference type="ARBA" id="ARBA00022553"/>
    </source>
</evidence>
<keyword evidence="4" id="KW-0597">Phosphoprotein</keyword>
<keyword evidence="7" id="KW-0547">Nucleotide-binding</keyword>
<keyword evidence="5" id="KW-0808">Transferase</keyword>
<evidence type="ECO:0000256" key="10">
    <source>
        <dbReference type="ARBA" id="ARBA00022989"/>
    </source>
</evidence>
<keyword evidence="9" id="KW-0067">ATP-binding</keyword>
<dbReference type="GO" id="GO:0005524">
    <property type="term" value="F:ATP binding"/>
    <property type="evidence" value="ECO:0007669"/>
    <property type="project" value="UniProtKB-KW"/>
</dbReference>
<keyword evidence="12 13" id="KW-0472">Membrane</keyword>
<dbReference type="SUPFAM" id="SSF47384">
    <property type="entry name" value="Homodimeric domain of signal transducing histidine kinase"/>
    <property type="match status" value="1"/>
</dbReference>
<comment type="catalytic activity">
    <reaction evidence="1">
        <text>ATP + protein L-histidine = ADP + protein N-phospho-L-histidine.</text>
        <dbReference type="EC" id="2.7.13.3"/>
    </reaction>
</comment>
<keyword evidence="8" id="KW-0418">Kinase</keyword>
<evidence type="ECO:0000259" key="14">
    <source>
        <dbReference type="PROSITE" id="PS50109"/>
    </source>
</evidence>
<dbReference type="SUPFAM" id="SSF52402">
    <property type="entry name" value="Adenine nucleotide alpha hydrolases-like"/>
    <property type="match status" value="1"/>
</dbReference>
<keyword evidence="6 13" id="KW-0812">Transmembrane</keyword>
<evidence type="ECO:0000313" key="15">
    <source>
        <dbReference type="EMBL" id="ART64337.1"/>
    </source>
</evidence>
<dbReference type="EC" id="2.7.13.3" evidence="3"/>
<dbReference type="InterPro" id="IPR005467">
    <property type="entry name" value="His_kinase_dom"/>
</dbReference>
<dbReference type="Pfam" id="PF13493">
    <property type="entry name" value="DUF4118"/>
    <property type="match status" value="1"/>
</dbReference>
<dbReference type="KEGG" id="kma:B9H00_15800"/>
<dbReference type="Gene3D" id="1.10.287.130">
    <property type="match status" value="1"/>
</dbReference>
<dbReference type="EMBL" id="CP021358">
    <property type="protein sequence ID" value="ART64337.1"/>
    <property type="molecule type" value="Genomic_DNA"/>
</dbReference>
<dbReference type="InterPro" id="IPR036097">
    <property type="entry name" value="HisK_dim/P_sf"/>
</dbReference>
<dbReference type="Gene3D" id="3.40.50.620">
    <property type="entry name" value="HUPs"/>
    <property type="match status" value="1"/>
</dbReference>
<dbReference type="PRINTS" id="PR00344">
    <property type="entry name" value="BCTRLSENSOR"/>
</dbReference>
<dbReference type="InterPro" id="IPR025201">
    <property type="entry name" value="KdpD_TM"/>
</dbReference>
<dbReference type="Pfam" id="PF00512">
    <property type="entry name" value="HisKA"/>
    <property type="match status" value="1"/>
</dbReference>
<dbReference type="PANTHER" id="PTHR45569">
    <property type="entry name" value="SENSOR PROTEIN KDPD"/>
    <property type="match status" value="1"/>
</dbReference>
<evidence type="ECO:0000256" key="11">
    <source>
        <dbReference type="ARBA" id="ARBA00023012"/>
    </source>
</evidence>
<dbReference type="GO" id="GO:0005886">
    <property type="term" value="C:plasma membrane"/>
    <property type="evidence" value="ECO:0007669"/>
    <property type="project" value="TreeGrafter"/>
</dbReference>
<dbReference type="InterPro" id="IPR029016">
    <property type="entry name" value="GAF-like_dom_sf"/>
</dbReference>
<dbReference type="SMART" id="SM00388">
    <property type="entry name" value="HisKA"/>
    <property type="match status" value="1"/>
</dbReference>
<reference evidence="15 16" key="1">
    <citation type="submission" date="2017-05" db="EMBL/GenBank/DDBJ databases">
        <authorList>
            <person name="Song R."/>
            <person name="Chenine A.L."/>
            <person name="Ruprecht R.M."/>
        </authorList>
    </citation>
    <scope>NUCLEOTIDE SEQUENCE [LARGE SCALE GENOMIC DNA]</scope>
    <source>
        <strain evidence="15">SW32</strain>
    </source>
</reference>
<dbReference type="SMART" id="SM00387">
    <property type="entry name" value="HATPase_c"/>
    <property type="match status" value="1"/>
</dbReference>
<keyword evidence="16" id="KW-1185">Reference proteome</keyword>
<dbReference type="Gene3D" id="3.30.450.40">
    <property type="match status" value="1"/>
</dbReference>
<feature type="transmembrane region" description="Helical" evidence="13">
    <location>
        <begin position="177"/>
        <end position="203"/>
    </location>
</feature>
<accession>A0A240US56</accession>
<sequence>MDRPENVQVLVAVPGRPDAAALIRTAAQIARRRGAGWQAVHVETPRRPTPPEVLEALSHQVGQLGGEWCVLTGERVSDELADYARRSRADSLVIGRAARRPWYWPRMNVRGDVLSSVETLDIVVVAGTPAARRRLWPRWSRPTRREWYWPLGSVALALVMAWLVARQMDLANLSMIFLGAVLVTAIGAGARAAMLAAVLSALAYNFFFTSPRFSLEIIEQGEILTIGLFLLVALIGGLLGGALRRRMTALRESRHQIRQLLTTARALSAAPDRAGIREIIVSTVAHDWSLPCAFLECEGTAVIPTVSAAHPGEPALDAVTIEAATWSYHHAEPSGPGTAMFSDQRWRMVPLVDASGVLGVVAMAIDERRPGRERREPALLDTLFRLFAAALTRAALVEALSDARLAEGNERLRAALLSSVSHDLRTPLASIIGSASTLRDLDGSLSGDDRQELLEAVLGESERLDRYIQNLLDMTRLGHGLSIKRDWVAAGDLFEGALTRLGRALSRVHILRGWGDNLPLLHVHAALIEQALVNILENAIRLSPEQGQITLAGHTDGDRVCLCVQDEGPGVPEALRESIFERFFTGEKTDVGPHGSGLGLTICRSMVRAHGGEVTVTDGPNGQGATFIISLPLIAPPEAFDHDD</sequence>
<feature type="transmembrane region" description="Helical" evidence="13">
    <location>
        <begin position="147"/>
        <end position="165"/>
    </location>
</feature>
<dbReference type="AlphaFoldDB" id="A0A240US56"/>
<comment type="subcellular location">
    <subcellularLocation>
        <location evidence="2">Membrane</location>
        <topology evidence="2">Multi-pass membrane protein</topology>
    </subcellularLocation>
</comment>
<gene>
    <name evidence="15" type="ORF">B9H00_15800</name>
</gene>
<dbReference type="InterPro" id="IPR038318">
    <property type="entry name" value="KdpD_sf"/>
</dbReference>
<dbReference type="OrthoDB" id="9806130at2"/>
<dbReference type="GO" id="GO:0000155">
    <property type="term" value="F:phosphorelay sensor kinase activity"/>
    <property type="evidence" value="ECO:0007669"/>
    <property type="project" value="InterPro"/>
</dbReference>
<dbReference type="PANTHER" id="PTHR45569:SF1">
    <property type="entry name" value="SENSOR PROTEIN KDPD"/>
    <property type="match status" value="1"/>
</dbReference>
<keyword evidence="11" id="KW-0902">Two-component regulatory system</keyword>
<dbReference type="Pfam" id="PF02518">
    <property type="entry name" value="HATPase_c"/>
    <property type="match status" value="1"/>
</dbReference>
<evidence type="ECO:0000256" key="3">
    <source>
        <dbReference type="ARBA" id="ARBA00012438"/>
    </source>
</evidence>
<evidence type="ECO:0000256" key="2">
    <source>
        <dbReference type="ARBA" id="ARBA00004141"/>
    </source>
</evidence>
<dbReference type="CDD" id="cd00075">
    <property type="entry name" value="HATPase"/>
    <property type="match status" value="1"/>
</dbReference>
<evidence type="ECO:0000313" key="16">
    <source>
        <dbReference type="Proteomes" id="UP000194457"/>
    </source>
</evidence>
<dbReference type="Proteomes" id="UP000194457">
    <property type="component" value="Chromosome"/>
</dbReference>
<evidence type="ECO:0000256" key="8">
    <source>
        <dbReference type="ARBA" id="ARBA00022777"/>
    </source>
</evidence>
<evidence type="ECO:0000256" key="7">
    <source>
        <dbReference type="ARBA" id="ARBA00022741"/>
    </source>
</evidence>
<dbReference type="InterPro" id="IPR003661">
    <property type="entry name" value="HisK_dim/P_dom"/>
</dbReference>
<name>A0A240US56_9GAMM</name>
<evidence type="ECO:0000256" key="5">
    <source>
        <dbReference type="ARBA" id="ARBA00022679"/>
    </source>
</evidence>
<protein>
    <recommendedName>
        <fullName evidence="3">histidine kinase</fullName>
        <ecNumber evidence="3">2.7.13.3</ecNumber>
    </recommendedName>
</protein>
<dbReference type="Gene3D" id="3.30.565.10">
    <property type="entry name" value="Histidine kinase-like ATPase, C-terminal domain"/>
    <property type="match status" value="1"/>
</dbReference>
<evidence type="ECO:0000256" key="13">
    <source>
        <dbReference type="SAM" id="Phobius"/>
    </source>
</evidence>
<evidence type="ECO:0000256" key="1">
    <source>
        <dbReference type="ARBA" id="ARBA00000085"/>
    </source>
</evidence>
<organism evidence="15 16">
    <name type="scientific">Kushneria marisflavi</name>
    <dbReference type="NCBI Taxonomy" id="157779"/>
    <lineage>
        <taxon>Bacteria</taxon>
        <taxon>Pseudomonadati</taxon>
        <taxon>Pseudomonadota</taxon>
        <taxon>Gammaproteobacteria</taxon>
        <taxon>Oceanospirillales</taxon>
        <taxon>Halomonadaceae</taxon>
        <taxon>Kushneria</taxon>
    </lineage>
</organism>
<dbReference type="InterPro" id="IPR004358">
    <property type="entry name" value="Sig_transdc_His_kin-like_C"/>
</dbReference>
<dbReference type="PROSITE" id="PS50109">
    <property type="entry name" value="HIS_KIN"/>
    <property type="match status" value="1"/>
</dbReference>
<dbReference type="Gene3D" id="1.20.120.620">
    <property type="entry name" value="Backbone structure of the membrane domain of e. Coli histidine kinase receptor kdpd"/>
    <property type="match status" value="1"/>
</dbReference>
<dbReference type="InterPro" id="IPR014729">
    <property type="entry name" value="Rossmann-like_a/b/a_fold"/>
</dbReference>
<evidence type="ECO:0000256" key="9">
    <source>
        <dbReference type="ARBA" id="ARBA00022840"/>
    </source>
</evidence>
<dbReference type="InterPro" id="IPR052023">
    <property type="entry name" value="Histidine_kinase_KdpD"/>
</dbReference>
<keyword evidence="10 13" id="KW-1133">Transmembrane helix</keyword>
<proteinExistence type="predicted"/>
<dbReference type="CDD" id="cd00082">
    <property type="entry name" value="HisKA"/>
    <property type="match status" value="1"/>
</dbReference>
<feature type="domain" description="Histidine kinase" evidence="14">
    <location>
        <begin position="419"/>
        <end position="635"/>
    </location>
</feature>
<dbReference type="RefSeq" id="WP_086901461.1">
    <property type="nucleotide sequence ID" value="NZ_CP021358.1"/>
</dbReference>
<dbReference type="SUPFAM" id="SSF55874">
    <property type="entry name" value="ATPase domain of HSP90 chaperone/DNA topoisomerase II/histidine kinase"/>
    <property type="match status" value="1"/>
</dbReference>
<dbReference type="InterPro" id="IPR003594">
    <property type="entry name" value="HATPase_dom"/>
</dbReference>
<feature type="transmembrane region" description="Helical" evidence="13">
    <location>
        <begin position="223"/>
        <end position="243"/>
    </location>
</feature>